<evidence type="ECO:0000313" key="2">
    <source>
        <dbReference type="Proteomes" id="UP000824120"/>
    </source>
</evidence>
<sequence>MIGKERDITIKVSDDKVIEEVGLTVPGPTLLQVDPLVLCGRKLEKILGLPKLPKIVCRSMSLTLFPASHRILGSYRSGEVVLPRLAVRLEYQVPSTLPVPNRNERKGSRVGELHALFLGADF</sequence>
<name>A0A9J5XPH0_SOLCO</name>
<organism evidence="1 2">
    <name type="scientific">Solanum commersonii</name>
    <name type="common">Commerson's wild potato</name>
    <name type="synonym">Commerson's nightshade</name>
    <dbReference type="NCBI Taxonomy" id="4109"/>
    <lineage>
        <taxon>Eukaryota</taxon>
        <taxon>Viridiplantae</taxon>
        <taxon>Streptophyta</taxon>
        <taxon>Embryophyta</taxon>
        <taxon>Tracheophyta</taxon>
        <taxon>Spermatophyta</taxon>
        <taxon>Magnoliopsida</taxon>
        <taxon>eudicotyledons</taxon>
        <taxon>Gunneridae</taxon>
        <taxon>Pentapetalae</taxon>
        <taxon>asterids</taxon>
        <taxon>lamiids</taxon>
        <taxon>Solanales</taxon>
        <taxon>Solanaceae</taxon>
        <taxon>Solanoideae</taxon>
        <taxon>Solaneae</taxon>
        <taxon>Solanum</taxon>
    </lineage>
</organism>
<evidence type="ECO:0000313" key="1">
    <source>
        <dbReference type="EMBL" id="KAG5589709.1"/>
    </source>
</evidence>
<dbReference type="Proteomes" id="UP000824120">
    <property type="component" value="Chromosome 8"/>
</dbReference>
<dbReference type="EMBL" id="JACXVP010000008">
    <property type="protein sequence ID" value="KAG5589709.1"/>
    <property type="molecule type" value="Genomic_DNA"/>
</dbReference>
<reference evidence="1 2" key="1">
    <citation type="submission" date="2020-09" db="EMBL/GenBank/DDBJ databases">
        <title>De no assembly of potato wild relative species, Solanum commersonii.</title>
        <authorList>
            <person name="Cho K."/>
        </authorList>
    </citation>
    <scope>NUCLEOTIDE SEQUENCE [LARGE SCALE GENOMIC DNA]</scope>
    <source>
        <strain evidence="1">LZ3.2</strain>
        <tissue evidence="1">Leaf</tissue>
    </source>
</reference>
<dbReference type="AlphaFoldDB" id="A0A9J5XPH0"/>
<keyword evidence="2" id="KW-1185">Reference proteome</keyword>
<proteinExistence type="predicted"/>
<accession>A0A9J5XPH0</accession>
<gene>
    <name evidence="1" type="ORF">H5410_040223</name>
</gene>
<protein>
    <submittedName>
        <fullName evidence="1">Uncharacterized protein</fullName>
    </submittedName>
</protein>
<comment type="caution">
    <text evidence="1">The sequence shown here is derived from an EMBL/GenBank/DDBJ whole genome shotgun (WGS) entry which is preliminary data.</text>
</comment>